<feature type="domain" description="DUF8175" evidence="3">
    <location>
        <begin position="60"/>
        <end position="210"/>
    </location>
</feature>
<keyword evidence="2" id="KW-0472">Membrane</keyword>
<accession>A0A7K0DT29</accession>
<feature type="transmembrane region" description="Helical" evidence="2">
    <location>
        <begin position="33"/>
        <end position="54"/>
    </location>
</feature>
<feature type="region of interest" description="Disordered" evidence="1">
    <location>
        <begin position="1"/>
        <end position="24"/>
    </location>
</feature>
<dbReference type="InterPro" id="IPR058488">
    <property type="entry name" value="DUF8175"/>
</dbReference>
<keyword evidence="2" id="KW-1133">Transmembrane helix</keyword>
<dbReference type="OrthoDB" id="3209305at2"/>
<dbReference type="EMBL" id="WEGI01000010">
    <property type="protein sequence ID" value="MQY28911.1"/>
    <property type="molecule type" value="Genomic_DNA"/>
</dbReference>
<keyword evidence="5" id="KW-1185">Reference proteome</keyword>
<reference evidence="4 5" key="1">
    <citation type="submission" date="2019-10" db="EMBL/GenBank/DDBJ databases">
        <title>Nocardia macrotermitis sp. nov. and Nocardia aurantia sp. nov., isolated from the gut of fungus growing-termite Macrotermes natalensis.</title>
        <authorList>
            <person name="Benndorf R."/>
            <person name="Schwitalla J."/>
            <person name="Martin K."/>
            <person name="De Beer W."/>
            <person name="Kaster A.-K."/>
            <person name="Vollmers J."/>
            <person name="Poulsen M."/>
            <person name="Beemelmanns C."/>
        </authorList>
    </citation>
    <scope>NUCLEOTIDE SEQUENCE [LARGE SCALE GENOMIC DNA]</scope>
    <source>
        <strain evidence="4 5">RB56</strain>
    </source>
</reference>
<evidence type="ECO:0000259" key="3">
    <source>
        <dbReference type="Pfam" id="PF26526"/>
    </source>
</evidence>
<name>A0A7K0DT29_9NOCA</name>
<dbReference type="RefSeq" id="WP_153345364.1">
    <property type="nucleotide sequence ID" value="NZ_WEGI01000010.1"/>
</dbReference>
<evidence type="ECO:0000313" key="5">
    <source>
        <dbReference type="Proteomes" id="UP000431401"/>
    </source>
</evidence>
<evidence type="ECO:0000256" key="1">
    <source>
        <dbReference type="SAM" id="MobiDB-lite"/>
    </source>
</evidence>
<comment type="caution">
    <text evidence="4">The sequence shown here is derived from an EMBL/GenBank/DDBJ whole genome shotgun (WGS) entry which is preliminary data.</text>
</comment>
<proteinExistence type="predicted"/>
<protein>
    <recommendedName>
        <fullName evidence="3">DUF8175 domain-containing protein</fullName>
    </recommendedName>
</protein>
<gene>
    <name evidence="4" type="ORF">NRB56_44960</name>
</gene>
<evidence type="ECO:0000256" key="2">
    <source>
        <dbReference type="SAM" id="Phobius"/>
    </source>
</evidence>
<dbReference type="Pfam" id="PF26526">
    <property type="entry name" value="DUF8175"/>
    <property type="match status" value="1"/>
</dbReference>
<dbReference type="AlphaFoldDB" id="A0A7K0DT29"/>
<sequence>MATAKKNYGDVTPDSAPPPTGRSISRSWTAGRWLAIGLAAILLGGTGILALRACDQRPTGQRLSVHVAHGPVRTLGGVPIGYSQDQQGAATAAVNVLQALTQAGQGRLPIESVTTALVARDPGPDLRTTLRVGANRPAEHIGVVNLIPAAVTVTGFSALSARVSVWMLAISRAGITDRDPVSVLTAWSTHFVDLTWENGDWKVKNTTSTVGPLPEKVTAPGADSLLAHQVQPGQYTFYLD</sequence>
<keyword evidence="2" id="KW-0812">Transmembrane</keyword>
<dbReference type="Proteomes" id="UP000431401">
    <property type="component" value="Unassembled WGS sequence"/>
</dbReference>
<evidence type="ECO:0000313" key="4">
    <source>
        <dbReference type="EMBL" id="MQY28911.1"/>
    </source>
</evidence>
<organism evidence="4 5">
    <name type="scientific">Nocardia aurantia</name>
    <dbReference type="NCBI Taxonomy" id="2585199"/>
    <lineage>
        <taxon>Bacteria</taxon>
        <taxon>Bacillati</taxon>
        <taxon>Actinomycetota</taxon>
        <taxon>Actinomycetes</taxon>
        <taxon>Mycobacteriales</taxon>
        <taxon>Nocardiaceae</taxon>
        <taxon>Nocardia</taxon>
    </lineage>
</organism>